<feature type="transmembrane region" description="Helical" evidence="4">
    <location>
        <begin position="20"/>
        <end position="42"/>
    </location>
</feature>
<evidence type="ECO:0000256" key="1">
    <source>
        <dbReference type="ARBA" id="ARBA00004236"/>
    </source>
</evidence>
<keyword evidence="4" id="KW-1133">Transmembrane helix</keyword>
<dbReference type="Pfam" id="PF25967">
    <property type="entry name" value="RND-MFP_C"/>
    <property type="match status" value="1"/>
</dbReference>
<dbReference type="RefSeq" id="WP_276264074.1">
    <property type="nucleotide sequence ID" value="NZ_JARJLM010000099.1"/>
</dbReference>
<evidence type="ECO:0000259" key="7">
    <source>
        <dbReference type="Pfam" id="PF25967"/>
    </source>
</evidence>
<evidence type="ECO:0000256" key="2">
    <source>
        <dbReference type="ARBA" id="ARBA00009477"/>
    </source>
</evidence>
<keyword evidence="4" id="KW-0472">Membrane</keyword>
<dbReference type="PROSITE" id="PS51318">
    <property type="entry name" value="TAT"/>
    <property type="match status" value="1"/>
</dbReference>
<feature type="domain" description="Multidrug resistance protein MdtA-like beta-barrel" evidence="6">
    <location>
        <begin position="227"/>
        <end position="309"/>
    </location>
</feature>
<sequence>MTDKPIAETEPPDTAQGRRTFITAAFLALVCLGLAVAAGLFFRPAAKPAPAAPLAVQVIAAAVAPTPVVLQAVGKVTAQASVEVRPQTSGVLRKVWISEGQRVVAGQRLFELDAQPLKATLAQAQAQYARDLALADDAAAAQARLEPLANQEFVTAREYESAVSSQRTLRAAAAATRTQIEQARIALGYANITTPIAGRAGAVLVKPGNLVSSGNGTALVVINALSPVDIAFSLPQDDARRLRQAMKAGDLDVEARDSRTQALRAKGRLVFFDNALNDASGTILLKARFANADEALWPGEFHAVRIVLGMQDDAVLIPERALQQGQAGAYVYVVDGNKARIRQLKVDRVLDGQAVIASGLRGGEMVVLAVPASLRDGTAVTPQRAASQATAAVATVASVPTTP</sequence>
<dbReference type="Pfam" id="PF25944">
    <property type="entry name" value="Beta-barrel_RND"/>
    <property type="match status" value="1"/>
</dbReference>
<name>A0ABT6AIM4_9BURK</name>
<dbReference type="Pfam" id="PF25917">
    <property type="entry name" value="BSH_RND"/>
    <property type="match status" value="1"/>
</dbReference>
<dbReference type="EMBL" id="JARJLM010000099">
    <property type="protein sequence ID" value="MDF3832463.1"/>
    <property type="molecule type" value="Genomic_DNA"/>
</dbReference>
<dbReference type="InterPro" id="IPR006311">
    <property type="entry name" value="TAT_signal"/>
</dbReference>
<comment type="subcellular location">
    <subcellularLocation>
        <location evidence="1">Cell membrane</location>
    </subcellularLocation>
</comment>
<keyword evidence="4" id="KW-0812">Transmembrane</keyword>
<dbReference type="PANTHER" id="PTHR30469:SF36">
    <property type="entry name" value="BLL3903 PROTEIN"/>
    <property type="match status" value="1"/>
</dbReference>
<evidence type="ECO:0000259" key="5">
    <source>
        <dbReference type="Pfam" id="PF25917"/>
    </source>
</evidence>
<accession>A0ABT6AIM4</accession>
<dbReference type="InterPro" id="IPR058627">
    <property type="entry name" value="MdtA-like_C"/>
</dbReference>
<evidence type="ECO:0000313" key="8">
    <source>
        <dbReference type="EMBL" id="MDF3832463.1"/>
    </source>
</evidence>
<dbReference type="Proteomes" id="UP001216674">
    <property type="component" value="Unassembled WGS sequence"/>
</dbReference>
<dbReference type="PANTHER" id="PTHR30469">
    <property type="entry name" value="MULTIDRUG RESISTANCE PROTEIN MDTA"/>
    <property type="match status" value="1"/>
</dbReference>
<dbReference type="Gene3D" id="2.40.50.100">
    <property type="match status" value="1"/>
</dbReference>
<protein>
    <submittedName>
        <fullName evidence="8">Efflux RND transporter periplasmic adaptor subunit</fullName>
    </submittedName>
</protein>
<evidence type="ECO:0000259" key="6">
    <source>
        <dbReference type="Pfam" id="PF25944"/>
    </source>
</evidence>
<feature type="domain" description="Multidrug resistance protein MdtA-like C-terminal permuted SH3" evidence="7">
    <location>
        <begin position="313"/>
        <end position="367"/>
    </location>
</feature>
<keyword evidence="9" id="KW-1185">Reference proteome</keyword>
<gene>
    <name evidence="8" type="ORF">P3W85_05825</name>
</gene>
<dbReference type="Gene3D" id="2.40.420.20">
    <property type="match status" value="1"/>
</dbReference>
<organism evidence="8 9">
    <name type="scientific">Cupriavidus basilensis</name>
    <dbReference type="NCBI Taxonomy" id="68895"/>
    <lineage>
        <taxon>Bacteria</taxon>
        <taxon>Pseudomonadati</taxon>
        <taxon>Pseudomonadota</taxon>
        <taxon>Betaproteobacteria</taxon>
        <taxon>Burkholderiales</taxon>
        <taxon>Burkholderiaceae</taxon>
        <taxon>Cupriavidus</taxon>
    </lineage>
</organism>
<evidence type="ECO:0000313" key="9">
    <source>
        <dbReference type="Proteomes" id="UP001216674"/>
    </source>
</evidence>
<evidence type="ECO:0000256" key="3">
    <source>
        <dbReference type="ARBA" id="ARBA00022448"/>
    </source>
</evidence>
<dbReference type="NCBIfam" id="TIGR01730">
    <property type="entry name" value="RND_mfp"/>
    <property type="match status" value="1"/>
</dbReference>
<comment type="similarity">
    <text evidence="2">Belongs to the membrane fusion protein (MFP) (TC 8.A.1) family.</text>
</comment>
<dbReference type="SUPFAM" id="SSF111369">
    <property type="entry name" value="HlyD-like secretion proteins"/>
    <property type="match status" value="1"/>
</dbReference>
<comment type="caution">
    <text evidence="8">The sequence shown here is derived from an EMBL/GenBank/DDBJ whole genome shotgun (WGS) entry which is preliminary data.</text>
</comment>
<feature type="domain" description="Multidrug resistance protein MdtA-like barrel-sandwich hybrid" evidence="5">
    <location>
        <begin position="81"/>
        <end position="222"/>
    </location>
</feature>
<evidence type="ECO:0000256" key="4">
    <source>
        <dbReference type="SAM" id="Phobius"/>
    </source>
</evidence>
<keyword evidence="3" id="KW-0813">Transport</keyword>
<dbReference type="InterPro" id="IPR058625">
    <property type="entry name" value="MdtA-like_BSH"/>
</dbReference>
<dbReference type="Gene3D" id="2.40.30.170">
    <property type="match status" value="1"/>
</dbReference>
<proteinExistence type="inferred from homology"/>
<dbReference type="Gene3D" id="1.10.287.470">
    <property type="entry name" value="Helix hairpin bin"/>
    <property type="match status" value="1"/>
</dbReference>
<reference evidence="8 9" key="1">
    <citation type="submission" date="2023-03" db="EMBL/GenBank/DDBJ databases">
        <title>Draft assemblies of triclosan tolerant bacteria isolated from returned activated sludge.</title>
        <authorList>
            <person name="Van Hamelsveld S."/>
        </authorList>
    </citation>
    <scope>NUCLEOTIDE SEQUENCE [LARGE SCALE GENOMIC DNA]</scope>
    <source>
        <strain evidence="8 9">GW210010_S58</strain>
    </source>
</reference>
<dbReference type="InterPro" id="IPR058626">
    <property type="entry name" value="MdtA-like_b-barrel"/>
</dbReference>
<dbReference type="InterPro" id="IPR006143">
    <property type="entry name" value="RND_pump_MFP"/>
</dbReference>